<keyword evidence="3" id="KW-1185">Reference proteome</keyword>
<accession>A0ABT2H7M1</accession>
<dbReference type="InterPro" id="IPR029058">
    <property type="entry name" value="AB_hydrolase_fold"/>
</dbReference>
<evidence type="ECO:0000313" key="2">
    <source>
        <dbReference type="EMBL" id="MCS5735897.1"/>
    </source>
</evidence>
<keyword evidence="2" id="KW-0378">Hydrolase</keyword>
<gene>
    <name evidence="2" type="ORF">N1032_19335</name>
</gene>
<comment type="caution">
    <text evidence="2">The sequence shown here is derived from an EMBL/GenBank/DDBJ whole genome shotgun (WGS) entry which is preliminary data.</text>
</comment>
<dbReference type="EMBL" id="JANLCJ010000009">
    <property type="protein sequence ID" value="MCS5735897.1"/>
    <property type="molecule type" value="Genomic_DNA"/>
</dbReference>
<dbReference type="Gene3D" id="3.40.50.1820">
    <property type="entry name" value="alpha/beta hydrolase"/>
    <property type="match status" value="1"/>
</dbReference>
<proteinExistence type="predicted"/>
<dbReference type="RefSeq" id="WP_259541185.1">
    <property type="nucleotide sequence ID" value="NZ_JANLCJ010000009.1"/>
</dbReference>
<dbReference type="Proteomes" id="UP001165586">
    <property type="component" value="Unassembled WGS sequence"/>
</dbReference>
<reference evidence="2" key="1">
    <citation type="submission" date="2022-08" db="EMBL/GenBank/DDBJ databases">
        <authorList>
            <person name="Deng Y."/>
            <person name="Han X.-F."/>
            <person name="Zhang Y.-Q."/>
        </authorList>
    </citation>
    <scope>NUCLEOTIDE SEQUENCE</scope>
    <source>
        <strain evidence="2">CPCC 203386</strain>
    </source>
</reference>
<organism evidence="2 3">
    <name type="scientific">Herbiconiux daphne</name>
    <dbReference type="NCBI Taxonomy" id="2970914"/>
    <lineage>
        <taxon>Bacteria</taxon>
        <taxon>Bacillati</taxon>
        <taxon>Actinomycetota</taxon>
        <taxon>Actinomycetes</taxon>
        <taxon>Micrococcales</taxon>
        <taxon>Microbacteriaceae</taxon>
        <taxon>Herbiconiux</taxon>
    </lineage>
</organism>
<dbReference type="SUPFAM" id="SSF53474">
    <property type="entry name" value="alpha/beta-Hydrolases"/>
    <property type="match status" value="1"/>
</dbReference>
<protein>
    <submittedName>
        <fullName evidence="2">Alpha/beta hydrolase</fullName>
    </submittedName>
</protein>
<sequence length="296" mass="32835">MFDDFSSRLVDVDRGAIFARSGGHGPPVLLLHGYPQTHVMWHAVVGRLTEHHTVVVADLPGYGRSFRPETVADHSTYSKRALARDLVQLMAALGFERFSVAGHDRGGRIAYRMALDHSETITAAGAFDVVPTGEVWARADAQLALTYWHWAFLAQPAPLPEDLIDANPGAFFDRHIRALGLGRATDHYPPELMAHYRRLLDDHDVVHGICEDYRAGAGIDRTHDDDDKIAGRRISCPFLVLWSAPGALPKLYGGVLSMWRGWATDLRGHGLDASHFLVEDRPDDVARELLSLLTPR</sequence>
<name>A0ABT2H7M1_9MICO</name>
<evidence type="ECO:0000313" key="3">
    <source>
        <dbReference type="Proteomes" id="UP001165586"/>
    </source>
</evidence>
<evidence type="ECO:0000259" key="1">
    <source>
        <dbReference type="Pfam" id="PF00561"/>
    </source>
</evidence>
<dbReference type="InterPro" id="IPR000073">
    <property type="entry name" value="AB_hydrolase_1"/>
</dbReference>
<dbReference type="GO" id="GO:0016787">
    <property type="term" value="F:hydrolase activity"/>
    <property type="evidence" value="ECO:0007669"/>
    <property type="project" value="UniProtKB-KW"/>
</dbReference>
<feature type="domain" description="AB hydrolase-1" evidence="1">
    <location>
        <begin position="26"/>
        <end position="123"/>
    </location>
</feature>
<dbReference type="Pfam" id="PF00561">
    <property type="entry name" value="Abhydrolase_1"/>
    <property type="match status" value="1"/>
</dbReference>
<dbReference type="PANTHER" id="PTHR43329">
    <property type="entry name" value="EPOXIDE HYDROLASE"/>
    <property type="match status" value="1"/>
</dbReference>